<evidence type="ECO:0000313" key="2">
    <source>
        <dbReference type="EMBL" id="KEZ44073.1"/>
    </source>
</evidence>
<feature type="region of interest" description="Disordered" evidence="1">
    <location>
        <begin position="180"/>
        <end position="203"/>
    </location>
</feature>
<comment type="caution">
    <text evidence="2">The sequence shown here is derived from an EMBL/GenBank/DDBJ whole genome shotgun (WGS) entry which is preliminary data.</text>
</comment>
<reference evidence="2 3" key="1">
    <citation type="journal article" date="2014" name="Genome Announc.">
        <title>Draft genome sequence of the pathogenic fungus Scedosporium apiospermum.</title>
        <authorList>
            <person name="Vandeputte P."/>
            <person name="Ghamrawi S."/>
            <person name="Rechenmann M."/>
            <person name="Iltis A."/>
            <person name="Giraud S."/>
            <person name="Fleury M."/>
            <person name="Thornton C."/>
            <person name="Delhaes L."/>
            <person name="Meyer W."/>
            <person name="Papon N."/>
            <person name="Bouchara J.P."/>
        </authorList>
    </citation>
    <scope>NUCLEOTIDE SEQUENCE [LARGE SCALE GENOMIC DNA]</scope>
    <source>
        <strain evidence="2 3">IHEM 14462</strain>
    </source>
</reference>
<feature type="compositionally biased region" description="Basic and acidic residues" evidence="1">
    <location>
        <begin position="13"/>
        <end position="24"/>
    </location>
</feature>
<keyword evidence="3" id="KW-1185">Reference proteome</keyword>
<gene>
    <name evidence="2" type="ORF">SAPIO_CDS3820</name>
</gene>
<dbReference type="HOGENOM" id="CLU_874809_0_0_1"/>
<sequence length="318" mass="36538">MLVSWLKTPTSQRENREPPRHPLPSDRPSTPHIPTPVRLIIHPSPSITPFPRHDPGRSPSPRRFRRVVRPSPPQVTGHIVPYHVPVPNTSHAIPFEDFIRIVYRPGDGHRFAAWSSFYGRGSSVWLTDRNLRTLWMRLVGRAAREERERLGLPAEPGEETLERVREWAEETEWEARTEVGTYGGGDREGEEGYAAGDDNDDEDWDVDDEELEIYQEELRGHQRRLQGELDGIREELRNNRRQARRIEAERRVLERIIEQATESEAQTTREAGVQTGEVDDFEVGETEEVELEHVEDVEVEQGEDADAALAEEDDDGVD</sequence>
<name>A0A084G9R1_PSEDA</name>
<dbReference type="AlphaFoldDB" id="A0A084G9R1"/>
<feature type="compositionally biased region" description="Acidic residues" evidence="1">
    <location>
        <begin position="277"/>
        <end position="290"/>
    </location>
</feature>
<dbReference type="KEGG" id="sapo:SAPIO_CDS3820"/>
<evidence type="ECO:0000256" key="1">
    <source>
        <dbReference type="SAM" id="MobiDB-lite"/>
    </source>
</evidence>
<dbReference type="GeneID" id="27722892"/>
<proteinExistence type="predicted"/>
<evidence type="ECO:0000313" key="3">
    <source>
        <dbReference type="Proteomes" id="UP000028545"/>
    </source>
</evidence>
<dbReference type="EMBL" id="JOWA01000089">
    <property type="protein sequence ID" value="KEZ44073.1"/>
    <property type="molecule type" value="Genomic_DNA"/>
</dbReference>
<accession>A0A084G9R1</accession>
<feature type="compositionally biased region" description="Acidic residues" evidence="1">
    <location>
        <begin position="297"/>
        <end position="318"/>
    </location>
</feature>
<dbReference type="VEuPathDB" id="FungiDB:SAPIO_CDS3820"/>
<feature type="region of interest" description="Disordered" evidence="1">
    <location>
        <begin position="262"/>
        <end position="318"/>
    </location>
</feature>
<feature type="region of interest" description="Disordered" evidence="1">
    <location>
        <begin position="1"/>
        <end position="71"/>
    </location>
</feature>
<organism evidence="2 3">
    <name type="scientific">Pseudallescheria apiosperma</name>
    <name type="common">Scedosporium apiospermum</name>
    <dbReference type="NCBI Taxonomy" id="563466"/>
    <lineage>
        <taxon>Eukaryota</taxon>
        <taxon>Fungi</taxon>
        <taxon>Dikarya</taxon>
        <taxon>Ascomycota</taxon>
        <taxon>Pezizomycotina</taxon>
        <taxon>Sordariomycetes</taxon>
        <taxon>Hypocreomycetidae</taxon>
        <taxon>Microascales</taxon>
        <taxon>Microascaceae</taxon>
        <taxon>Scedosporium</taxon>
    </lineage>
</organism>
<dbReference type="RefSeq" id="XP_016643872.1">
    <property type="nucleotide sequence ID" value="XM_016786529.1"/>
</dbReference>
<dbReference type="Proteomes" id="UP000028545">
    <property type="component" value="Unassembled WGS sequence"/>
</dbReference>
<protein>
    <submittedName>
        <fullName evidence="2">Uncharacterized protein</fullName>
    </submittedName>
</protein>